<dbReference type="AlphaFoldDB" id="A0AAW2FUM2"/>
<evidence type="ECO:0000313" key="2">
    <source>
        <dbReference type="Proteomes" id="UP001430953"/>
    </source>
</evidence>
<protein>
    <submittedName>
        <fullName evidence="1">Uncharacterized protein</fullName>
    </submittedName>
</protein>
<dbReference type="Proteomes" id="UP001430953">
    <property type="component" value="Unassembled WGS sequence"/>
</dbReference>
<keyword evidence="2" id="KW-1185">Reference proteome</keyword>
<organism evidence="1 2">
    <name type="scientific">Cardiocondyla obscurior</name>
    <dbReference type="NCBI Taxonomy" id="286306"/>
    <lineage>
        <taxon>Eukaryota</taxon>
        <taxon>Metazoa</taxon>
        <taxon>Ecdysozoa</taxon>
        <taxon>Arthropoda</taxon>
        <taxon>Hexapoda</taxon>
        <taxon>Insecta</taxon>
        <taxon>Pterygota</taxon>
        <taxon>Neoptera</taxon>
        <taxon>Endopterygota</taxon>
        <taxon>Hymenoptera</taxon>
        <taxon>Apocrita</taxon>
        <taxon>Aculeata</taxon>
        <taxon>Formicoidea</taxon>
        <taxon>Formicidae</taxon>
        <taxon>Myrmicinae</taxon>
        <taxon>Cardiocondyla</taxon>
    </lineage>
</organism>
<proteinExistence type="predicted"/>
<evidence type="ECO:0000313" key="1">
    <source>
        <dbReference type="EMBL" id="KAL0118900.1"/>
    </source>
</evidence>
<accession>A0AAW2FUM2</accession>
<name>A0AAW2FUM2_9HYME</name>
<reference evidence="1 2" key="1">
    <citation type="submission" date="2023-03" db="EMBL/GenBank/DDBJ databases">
        <title>High recombination rates correlate with genetic variation in Cardiocondyla obscurior ants.</title>
        <authorList>
            <person name="Errbii M."/>
        </authorList>
    </citation>
    <scope>NUCLEOTIDE SEQUENCE [LARGE SCALE GENOMIC DNA]</scope>
    <source>
        <strain evidence="1">Alpha-2009</strain>
        <tissue evidence="1">Whole body</tissue>
    </source>
</reference>
<dbReference type="EMBL" id="JADYXP020000008">
    <property type="protein sequence ID" value="KAL0118900.1"/>
    <property type="molecule type" value="Genomic_DNA"/>
</dbReference>
<sequence length="138" mass="16057">MIDDWVVCRNKRKSNIVAITRESFGKSPQGLSTNNFACPMRLRNRSPRRRARVTPARSSVLRADLLVGVRTYLHARRHPRLLLTPSRDRRNVAEDSRIQRETQSRVIRTLLRFLKTSLSSNEINCQFTKLSIKRTPCL</sequence>
<comment type="caution">
    <text evidence="1">The sequence shown here is derived from an EMBL/GenBank/DDBJ whole genome shotgun (WGS) entry which is preliminary data.</text>
</comment>
<gene>
    <name evidence="1" type="ORF">PUN28_009494</name>
</gene>